<reference evidence="1 2" key="1">
    <citation type="journal article" date="2023" name="G3 (Bethesda)">
        <title>A chromosome-level genome assembly of Zasmidium syzygii isolated from banana leaves.</title>
        <authorList>
            <person name="van Westerhoven A.C."/>
            <person name="Mehrabi R."/>
            <person name="Talebi R."/>
            <person name="Steentjes M.B.F."/>
            <person name="Corcolon B."/>
            <person name="Chong P.A."/>
            <person name="Kema G.H.J."/>
            <person name="Seidl M.F."/>
        </authorList>
    </citation>
    <scope>NUCLEOTIDE SEQUENCE [LARGE SCALE GENOMIC DNA]</scope>
    <source>
        <strain evidence="1 2">P124</strain>
    </source>
</reference>
<comment type="caution">
    <text evidence="1">The sequence shown here is derived from an EMBL/GenBank/DDBJ whole genome shotgun (WGS) entry which is preliminary data.</text>
</comment>
<dbReference type="InterPro" id="IPR036188">
    <property type="entry name" value="FAD/NAD-bd_sf"/>
</dbReference>
<dbReference type="EMBL" id="JAXOVC010000008">
    <property type="protein sequence ID" value="KAK4498587.1"/>
    <property type="molecule type" value="Genomic_DNA"/>
</dbReference>
<dbReference type="Pfam" id="PF13450">
    <property type="entry name" value="NAD_binding_8"/>
    <property type="match status" value="1"/>
</dbReference>
<protein>
    <submittedName>
        <fullName evidence="1">Uncharacterized protein</fullName>
    </submittedName>
</protein>
<name>A0ABR0EAU4_ZASCE</name>
<organism evidence="1 2">
    <name type="scientific">Zasmidium cellare</name>
    <name type="common">Wine cellar mold</name>
    <name type="synonym">Racodium cellare</name>
    <dbReference type="NCBI Taxonomy" id="395010"/>
    <lineage>
        <taxon>Eukaryota</taxon>
        <taxon>Fungi</taxon>
        <taxon>Dikarya</taxon>
        <taxon>Ascomycota</taxon>
        <taxon>Pezizomycotina</taxon>
        <taxon>Dothideomycetes</taxon>
        <taxon>Dothideomycetidae</taxon>
        <taxon>Mycosphaerellales</taxon>
        <taxon>Mycosphaerellaceae</taxon>
        <taxon>Zasmidium</taxon>
    </lineage>
</organism>
<sequence>MAASNTANITVDYLVVGAGVSGLSFVDELLTRTSATVLIVDKRDRPGGHWNDSYPFVKLHQPASQYGVESKELASSLIDVHGLNKGLSTLASGPEIISYCMTVMRDRFLPSGRVTFLPSSELLPDGTIREAASGKVWTVKINKKLVDAAYYSNVIPLQHTRSFQVDQVTCIPPNHLPSRAQDATNFTVLGAGKTGIDTCLWLLERGVDPQRIRWIYPGEYWYFNRAKFQGLLEFFVDSFTTLVDMYEGIGKATNARELALANEKAGVWLRLDPSIEPQQFHAATLAPREVEELRRLPDIVRKGHVTKIDAKQITLTNGTVDAKPNTLYIDCTASCLPDKPSVPVFQPGKIVPQMIRYPLIPFSCAKIAFLESLDWSDDERNKYAQPLRYPKNLDGYILSEAINMENRARENQNPILQRWLAQSRLDVYTKLTTEVRPEDMEKLALLGRMQESFMEAYKNMPRIVESLESGAVF</sequence>
<dbReference type="SUPFAM" id="SSF51905">
    <property type="entry name" value="FAD/NAD(P)-binding domain"/>
    <property type="match status" value="1"/>
</dbReference>
<keyword evidence="2" id="KW-1185">Reference proteome</keyword>
<dbReference type="Proteomes" id="UP001305779">
    <property type="component" value="Unassembled WGS sequence"/>
</dbReference>
<gene>
    <name evidence="1" type="ORF">PRZ48_011245</name>
</gene>
<dbReference type="Gene3D" id="3.50.50.60">
    <property type="entry name" value="FAD/NAD(P)-binding domain"/>
    <property type="match status" value="1"/>
</dbReference>
<accession>A0ABR0EAU4</accession>
<evidence type="ECO:0000313" key="1">
    <source>
        <dbReference type="EMBL" id="KAK4498587.1"/>
    </source>
</evidence>
<evidence type="ECO:0000313" key="2">
    <source>
        <dbReference type="Proteomes" id="UP001305779"/>
    </source>
</evidence>
<proteinExistence type="predicted"/>